<keyword evidence="3" id="KW-0805">Transcription regulation</keyword>
<reference evidence="11" key="1">
    <citation type="submission" date="2020-06" db="EMBL/GenBank/DDBJ databases">
        <authorList>
            <person name="Li T."/>
            <person name="Hu X."/>
            <person name="Zhang T."/>
            <person name="Song X."/>
            <person name="Zhang H."/>
            <person name="Dai N."/>
            <person name="Sheng W."/>
            <person name="Hou X."/>
            <person name="Wei L."/>
        </authorList>
    </citation>
    <scope>NUCLEOTIDE SEQUENCE</scope>
    <source>
        <strain evidence="11">KEN8</strain>
        <tissue evidence="11">Leaf</tissue>
    </source>
</reference>
<evidence type="ECO:0000256" key="5">
    <source>
        <dbReference type="ARBA" id="ARBA00023163"/>
    </source>
</evidence>
<feature type="domain" description="BZIP" evidence="10">
    <location>
        <begin position="58"/>
        <end position="107"/>
    </location>
</feature>
<keyword evidence="6" id="KW-0539">Nucleus</keyword>
<gene>
    <name evidence="11" type="ORF">Scaly_1369400</name>
</gene>
<dbReference type="InterPro" id="IPR004827">
    <property type="entry name" value="bZIP"/>
</dbReference>
<dbReference type="PANTHER" id="PTHR22952:SF463">
    <property type="entry name" value="ABSCISIC ACID-INSENSITIVE 5-LIKE PROTEIN 7"/>
    <property type="match status" value="1"/>
</dbReference>
<evidence type="ECO:0000256" key="6">
    <source>
        <dbReference type="ARBA" id="ARBA00023242"/>
    </source>
</evidence>
<dbReference type="GO" id="GO:0005634">
    <property type="term" value="C:nucleus"/>
    <property type="evidence" value="ECO:0007669"/>
    <property type="project" value="UniProtKB-SubCell"/>
</dbReference>
<evidence type="ECO:0000256" key="2">
    <source>
        <dbReference type="ARBA" id="ARBA00022682"/>
    </source>
</evidence>
<protein>
    <submittedName>
        <fullName evidence="11">ABSCISIC ACID-INSENSITIVE 5-like protein 6</fullName>
    </submittedName>
</protein>
<keyword evidence="8" id="KW-0175">Coiled coil</keyword>
<evidence type="ECO:0000259" key="10">
    <source>
        <dbReference type="PROSITE" id="PS50217"/>
    </source>
</evidence>
<comment type="similarity">
    <text evidence="7">Belongs to the bZIP family. ABI5 subfamily.</text>
</comment>
<comment type="caution">
    <text evidence="11">The sequence shown here is derived from an EMBL/GenBank/DDBJ whole genome shotgun (WGS) entry which is preliminary data.</text>
</comment>
<dbReference type="Gene3D" id="1.20.5.170">
    <property type="match status" value="1"/>
</dbReference>
<sequence length="164" mass="18239">MGGLNNGAAVAGGSPANHLHSDAIVKTTTDTPSVSPSPFNFSEGGRGRRSSSSLEKVVERRRRRMIKNRESAARSRARKQAYTLELEAEVAKLRELNQELRKKQEEFLEMQKNQIFETMNKPWGGKRRCLRRTLTGPCPPVKSGLPNSSGYVPQMQLMLSLAIS</sequence>
<evidence type="ECO:0000256" key="3">
    <source>
        <dbReference type="ARBA" id="ARBA00023015"/>
    </source>
</evidence>
<evidence type="ECO:0000256" key="8">
    <source>
        <dbReference type="SAM" id="Coils"/>
    </source>
</evidence>
<feature type="compositionally biased region" description="Low complexity" evidence="9">
    <location>
        <begin position="1"/>
        <end position="13"/>
    </location>
</feature>
<keyword evidence="2" id="KW-0938">Abscisic acid signaling pathway</keyword>
<feature type="region of interest" description="Disordered" evidence="9">
    <location>
        <begin position="1"/>
        <end position="79"/>
    </location>
</feature>
<name>A0AAW2PKU2_9LAMI</name>
<dbReference type="PROSITE" id="PS00036">
    <property type="entry name" value="BZIP_BASIC"/>
    <property type="match status" value="1"/>
</dbReference>
<organism evidence="11">
    <name type="scientific">Sesamum calycinum</name>
    <dbReference type="NCBI Taxonomy" id="2727403"/>
    <lineage>
        <taxon>Eukaryota</taxon>
        <taxon>Viridiplantae</taxon>
        <taxon>Streptophyta</taxon>
        <taxon>Embryophyta</taxon>
        <taxon>Tracheophyta</taxon>
        <taxon>Spermatophyta</taxon>
        <taxon>Magnoliopsida</taxon>
        <taxon>eudicotyledons</taxon>
        <taxon>Gunneridae</taxon>
        <taxon>Pentapetalae</taxon>
        <taxon>asterids</taxon>
        <taxon>lamiids</taxon>
        <taxon>Lamiales</taxon>
        <taxon>Pedaliaceae</taxon>
        <taxon>Sesamum</taxon>
    </lineage>
</organism>
<proteinExistence type="inferred from homology"/>
<feature type="coiled-coil region" evidence="8">
    <location>
        <begin position="79"/>
        <end position="113"/>
    </location>
</feature>
<comment type="subcellular location">
    <subcellularLocation>
        <location evidence="1">Nucleus</location>
    </subcellularLocation>
</comment>
<feature type="compositionally biased region" description="Low complexity" evidence="9">
    <location>
        <begin position="27"/>
        <end position="38"/>
    </location>
</feature>
<dbReference type="GO" id="GO:0045893">
    <property type="term" value="P:positive regulation of DNA-templated transcription"/>
    <property type="evidence" value="ECO:0007669"/>
    <property type="project" value="InterPro"/>
</dbReference>
<dbReference type="CDD" id="cd14707">
    <property type="entry name" value="bZIP_plant_BZIP46"/>
    <property type="match status" value="1"/>
</dbReference>
<dbReference type="Pfam" id="PF00170">
    <property type="entry name" value="bZIP_1"/>
    <property type="match status" value="1"/>
</dbReference>
<dbReference type="PANTHER" id="PTHR22952">
    <property type="entry name" value="CAMP-RESPONSE ELEMENT BINDING PROTEIN-RELATED"/>
    <property type="match status" value="1"/>
</dbReference>
<dbReference type="GO" id="GO:0003700">
    <property type="term" value="F:DNA-binding transcription factor activity"/>
    <property type="evidence" value="ECO:0007669"/>
    <property type="project" value="InterPro"/>
</dbReference>
<evidence type="ECO:0000256" key="1">
    <source>
        <dbReference type="ARBA" id="ARBA00004123"/>
    </source>
</evidence>
<dbReference type="EMBL" id="JACGWM010000008">
    <property type="protein sequence ID" value="KAL0356837.1"/>
    <property type="molecule type" value="Genomic_DNA"/>
</dbReference>
<dbReference type="InterPro" id="IPR046347">
    <property type="entry name" value="bZIP_sf"/>
</dbReference>
<evidence type="ECO:0000313" key="11">
    <source>
        <dbReference type="EMBL" id="KAL0356837.1"/>
    </source>
</evidence>
<keyword evidence="5" id="KW-0804">Transcription</keyword>
<dbReference type="AlphaFoldDB" id="A0AAW2PKU2"/>
<dbReference type="SUPFAM" id="SSF57959">
    <property type="entry name" value="Leucine zipper domain"/>
    <property type="match status" value="1"/>
</dbReference>
<accession>A0AAW2PKU2</accession>
<reference evidence="11" key="2">
    <citation type="journal article" date="2024" name="Plant">
        <title>Genomic evolution and insights into agronomic trait innovations of Sesamum species.</title>
        <authorList>
            <person name="Miao H."/>
            <person name="Wang L."/>
            <person name="Qu L."/>
            <person name="Liu H."/>
            <person name="Sun Y."/>
            <person name="Le M."/>
            <person name="Wang Q."/>
            <person name="Wei S."/>
            <person name="Zheng Y."/>
            <person name="Lin W."/>
            <person name="Duan Y."/>
            <person name="Cao H."/>
            <person name="Xiong S."/>
            <person name="Wang X."/>
            <person name="Wei L."/>
            <person name="Li C."/>
            <person name="Ma Q."/>
            <person name="Ju M."/>
            <person name="Zhao R."/>
            <person name="Li G."/>
            <person name="Mu C."/>
            <person name="Tian Q."/>
            <person name="Mei H."/>
            <person name="Zhang T."/>
            <person name="Gao T."/>
            <person name="Zhang H."/>
        </authorList>
    </citation>
    <scope>NUCLEOTIDE SEQUENCE</scope>
    <source>
        <strain evidence="11">KEN8</strain>
    </source>
</reference>
<evidence type="ECO:0000256" key="4">
    <source>
        <dbReference type="ARBA" id="ARBA00023125"/>
    </source>
</evidence>
<dbReference type="FunFam" id="1.20.5.170:FF:000048">
    <property type="entry name" value="ABSCISIC ACID-INSENSITIVE 5-like protein 5"/>
    <property type="match status" value="1"/>
</dbReference>
<dbReference type="SMART" id="SM00338">
    <property type="entry name" value="BRLZ"/>
    <property type="match status" value="1"/>
</dbReference>
<dbReference type="GO" id="GO:0003677">
    <property type="term" value="F:DNA binding"/>
    <property type="evidence" value="ECO:0007669"/>
    <property type="project" value="UniProtKB-KW"/>
</dbReference>
<keyword evidence="4" id="KW-0238">DNA-binding</keyword>
<evidence type="ECO:0000256" key="7">
    <source>
        <dbReference type="ARBA" id="ARBA00061369"/>
    </source>
</evidence>
<dbReference type="PROSITE" id="PS50217">
    <property type="entry name" value="BZIP"/>
    <property type="match status" value="1"/>
</dbReference>
<dbReference type="InterPro" id="IPR043452">
    <property type="entry name" value="BZIP46-like"/>
</dbReference>
<evidence type="ECO:0000256" key="9">
    <source>
        <dbReference type="SAM" id="MobiDB-lite"/>
    </source>
</evidence>
<dbReference type="GO" id="GO:0009738">
    <property type="term" value="P:abscisic acid-activated signaling pathway"/>
    <property type="evidence" value="ECO:0007669"/>
    <property type="project" value="UniProtKB-KW"/>
</dbReference>